<dbReference type="EMBL" id="BART01011794">
    <property type="protein sequence ID" value="GAG88894.1"/>
    <property type="molecule type" value="Genomic_DNA"/>
</dbReference>
<sequence length="147" mass="15749">ERTGIKAGEFPGVPGPAFLGGIGGGAMTLEDMQELHAAYVKNQELLAVQAGYMNDMAVSTHAAAEAIEWFIPAMEEEINVLDGSEIAIADYLDSIAAMNEQTMEMANIITGDIFSQFSNINPLPVMSYNAVVNSYSNQVGSCYSNRC</sequence>
<evidence type="ECO:0000313" key="1">
    <source>
        <dbReference type="EMBL" id="GAG88894.1"/>
    </source>
</evidence>
<comment type="caution">
    <text evidence="1">The sequence shown here is derived from an EMBL/GenBank/DDBJ whole genome shotgun (WGS) entry which is preliminary data.</text>
</comment>
<feature type="non-terminal residue" evidence="1">
    <location>
        <position position="1"/>
    </location>
</feature>
<organism evidence="1">
    <name type="scientific">marine sediment metagenome</name>
    <dbReference type="NCBI Taxonomy" id="412755"/>
    <lineage>
        <taxon>unclassified sequences</taxon>
        <taxon>metagenomes</taxon>
        <taxon>ecological metagenomes</taxon>
    </lineage>
</organism>
<dbReference type="AlphaFoldDB" id="X1AZX6"/>
<gene>
    <name evidence="1" type="ORF">S01H4_24929</name>
</gene>
<protein>
    <submittedName>
        <fullName evidence="1">Uncharacterized protein</fullName>
    </submittedName>
</protein>
<reference evidence="1" key="1">
    <citation type="journal article" date="2014" name="Front. Microbiol.">
        <title>High frequency of phylogenetically diverse reductive dehalogenase-homologous genes in deep subseafloor sedimentary metagenomes.</title>
        <authorList>
            <person name="Kawai M."/>
            <person name="Futagami T."/>
            <person name="Toyoda A."/>
            <person name="Takaki Y."/>
            <person name="Nishi S."/>
            <person name="Hori S."/>
            <person name="Arai W."/>
            <person name="Tsubouchi T."/>
            <person name="Morono Y."/>
            <person name="Uchiyama I."/>
            <person name="Ito T."/>
            <person name="Fujiyama A."/>
            <person name="Inagaki F."/>
            <person name="Takami H."/>
        </authorList>
    </citation>
    <scope>NUCLEOTIDE SEQUENCE</scope>
    <source>
        <strain evidence="1">Expedition CK06-06</strain>
    </source>
</reference>
<accession>X1AZX6</accession>
<proteinExistence type="predicted"/>
<name>X1AZX6_9ZZZZ</name>